<dbReference type="GO" id="GO:0016020">
    <property type="term" value="C:membrane"/>
    <property type="evidence" value="ECO:0007669"/>
    <property type="project" value="TreeGrafter"/>
</dbReference>
<dbReference type="RefSeq" id="WP_163458000.1">
    <property type="nucleotide sequence ID" value="NZ_JAAGOH010000015.1"/>
</dbReference>
<sequence length="272" mass="28790">MRITVRHRTAYAYTGGATFDASLPCVVFLHGALHDHSVWTLAARWFAHHGHAVLALDLPGHGRSEGSALSSVEDLADWVGACLSTVSVEQAAVVGHSMGSLIALEMAARHPGLTTKLVLLGTAFPMRVSDSLLEQSLTQPDQALKLVNALSHSSLGAKPSDPGPGTWLHGANLALMRRNMDRSPNGAALFHHDFSLCNRYQNGWAATAQVQCSVTVVAGARDQMTPPKAARLLADALKAPVVMVEAGHALMQEAPDSTLAALQHALRTTQPG</sequence>
<dbReference type="Gene3D" id="3.40.50.1820">
    <property type="entry name" value="alpha/beta hydrolase"/>
    <property type="match status" value="1"/>
</dbReference>
<dbReference type="Proteomes" id="UP000484255">
    <property type="component" value="Unassembled WGS sequence"/>
</dbReference>
<dbReference type="InterPro" id="IPR029058">
    <property type="entry name" value="AB_hydrolase_fold"/>
</dbReference>
<keyword evidence="2" id="KW-0378">Hydrolase</keyword>
<accession>A0A7C9PHU3</accession>
<protein>
    <submittedName>
        <fullName evidence="2">Alpha/beta hydrolase</fullName>
    </submittedName>
</protein>
<dbReference type="GO" id="GO:0016787">
    <property type="term" value="F:hydrolase activity"/>
    <property type="evidence" value="ECO:0007669"/>
    <property type="project" value="UniProtKB-KW"/>
</dbReference>
<dbReference type="Pfam" id="PF00561">
    <property type="entry name" value="Abhydrolase_1"/>
    <property type="match status" value="1"/>
</dbReference>
<gene>
    <name evidence="2" type="ORF">G3A44_13230</name>
</gene>
<dbReference type="PANTHER" id="PTHR43798">
    <property type="entry name" value="MONOACYLGLYCEROL LIPASE"/>
    <property type="match status" value="1"/>
</dbReference>
<dbReference type="InterPro" id="IPR000073">
    <property type="entry name" value="AB_hydrolase_1"/>
</dbReference>
<dbReference type="InterPro" id="IPR050266">
    <property type="entry name" value="AB_hydrolase_sf"/>
</dbReference>
<feature type="domain" description="AB hydrolase-1" evidence="1">
    <location>
        <begin position="24"/>
        <end position="251"/>
    </location>
</feature>
<dbReference type="AlphaFoldDB" id="A0A7C9PHU3"/>
<dbReference type="PRINTS" id="PR00111">
    <property type="entry name" value="ABHYDROLASE"/>
</dbReference>
<dbReference type="SUPFAM" id="SSF53474">
    <property type="entry name" value="alpha/beta-Hydrolases"/>
    <property type="match status" value="1"/>
</dbReference>
<evidence type="ECO:0000313" key="2">
    <source>
        <dbReference type="EMBL" id="NDY92148.1"/>
    </source>
</evidence>
<comment type="caution">
    <text evidence="2">The sequence shown here is derived from an EMBL/GenBank/DDBJ whole genome shotgun (WGS) entry which is preliminary data.</text>
</comment>
<evidence type="ECO:0000259" key="1">
    <source>
        <dbReference type="Pfam" id="PF00561"/>
    </source>
</evidence>
<reference evidence="2 3" key="1">
    <citation type="submission" date="2020-02" db="EMBL/GenBank/DDBJ databases">
        <title>Ideonella bacterium strain TBM-1.</title>
        <authorList>
            <person name="Chen W.-M."/>
        </authorList>
    </citation>
    <scope>NUCLEOTIDE SEQUENCE [LARGE SCALE GENOMIC DNA]</scope>
    <source>
        <strain evidence="2 3">TBM-1</strain>
    </source>
</reference>
<name>A0A7C9PHU3_9BURK</name>
<proteinExistence type="predicted"/>
<organism evidence="2 3">
    <name type="scientific">Ideonella livida</name>
    <dbReference type="NCBI Taxonomy" id="2707176"/>
    <lineage>
        <taxon>Bacteria</taxon>
        <taxon>Pseudomonadati</taxon>
        <taxon>Pseudomonadota</taxon>
        <taxon>Betaproteobacteria</taxon>
        <taxon>Burkholderiales</taxon>
        <taxon>Sphaerotilaceae</taxon>
        <taxon>Ideonella</taxon>
    </lineage>
</organism>
<evidence type="ECO:0000313" key="3">
    <source>
        <dbReference type="Proteomes" id="UP000484255"/>
    </source>
</evidence>
<keyword evidence="3" id="KW-1185">Reference proteome</keyword>
<dbReference type="EMBL" id="JAAGOH010000015">
    <property type="protein sequence ID" value="NDY92148.1"/>
    <property type="molecule type" value="Genomic_DNA"/>
</dbReference>
<dbReference type="PANTHER" id="PTHR43798:SF33">
    <property type="entry name" value="HYDROLASE, PUTATIVE (AFU_ORTHOLOGUE AFUA_2G14860)-RELATED"/>
    <property type="match status" value="1"/>
</dbReference>